<organism evidence="2 3">
    <name type="scientific">Poriferisphaera corsica</name>
    <dbReference type="NCBI Taxonomy" id="2528020"/>
    <lineage>
        <taxon>Bacteria</taxon>
        <taxon>Pseudomonadati</taxon>
        <taxon>Planctomycetota</taxon>
        <taxon>Phycisphaerae</taxon>
        <taxon>Phycisphaerales</taxon>
        <taxon>Phycisphaeraceae</taxon>
        <taxon>Poriferisphaera</taxon>
    </lineage>
</organism>
<protein>
    <recommendedName>
        <fullName evidence="4">DUF1294 domain-containing protein</fullName>
    </recommendedName>
</protein>
<feature type="transmembrane region" description="Helical" evidence="1">
    <location>
        <begin position="81"/>
        <end position="102"/>
    </location>
</feature>
<evidence type="ECO:0000313" key="3">
    <source>
        <dbReference type="Proteomes" id="UP000317369"/>
    </source>
</evidence>
<keyword evidence="3" id="KW-1185">Reference proteome</keyword>
<keyword evidence="1" id="KW-0472">Membrane</keyword>
<accession>A0A517YYC6</accession>
<name>A0A517YYC6_9BACT</name>
<dbReference type="Pfam" id="PF06961">
    <property type="entry name" value="DUF1294"/>
    <property type="match status" value="1"/>
</dbReference>
<proteinExistence type="predicted"/>
<keyword evidence="1" id="KW-1133">Transmembrane helix</keyword>
<gene>
    <name evidence="2" type="ORF">KS4_32990</name>
</gene>
<reference evidence="2 3" key="1">
    <citation type="submission" date="2019-02" db="EMBL/GenBank/DDBJ databases">
        <title>Deep-cultivation of Planctomycetes and their phenomic and genomic characterization uncovers novel biology.</title>
        <authorList>
            <person name="Wiegand S."/>
            <person name="Jogler M."/>
            <person name="Boedeker C."/>
            <person name="Pinto D."/>
            <person name="Vollmers J."/>
            <person name="Rivas-Marin E."/>
            <person name="Kohn T."/>
            <person name="Peeters S.H."/>
            <person name="Heuer A."/>
            <person name="Rast P."/>
            <person name="Oberbeckmann S."/>
            <person name="Bunk B."/>
            <person name="Jeske O."/>
            <person name="Meyerdierks A."/>
            <person name="Storesund J.E."/>
            <person name="Kallscheuer N."/>
            <person name="Luecker S."/>
            <person name="Lage O.M."/>
            <person name="Pohl T."/>
            <person name="Merkel B.J."/>
            <person name="Hornburger P."/>
            <person name="Mueller R.-W."/>
            <person name="Bruemmer F."/>
            <person name="Labrenz M."/>
            <person name="Spormann A.M."/>
            <person name="Op den Camp H."/>
            <person name="Overmann J."/>
            <person name="Amann R."/>
            <person name="Jetten M.S.M."/>
            <person name="Mascher T."/>
            <person name="Medema M.H."/>
            <person name="Devos D.P."/>
            <person name="Kaster A.-K."/>
            <person name="Ovreas L."/>
            <person name="Rohde M."/>
            <person name="Galperin M.Y."/>
            <person name="Jogler C."/>
        </authorList>
    </citation>
    <scope>NUCLEOTIDE SEQUENCE [LARGE SCALE GENOMIC DNA]</scope>
    <source>
        <strain evidence="2 3">KS4</strain>
    </source>
</reference>
<evidence type="ECO:0000256" key="1">
    <source>
        <dbReference type="SAM" id="Phobius"/>
    </source>
</evidence>
<feature type="transmembrane region" description="Helical" evidence="1">
    <location>
        <begin position="49"/>
        <end position="69"/>
    </location>
</feature>
<dbReference type="RefSeq" id="WP_145080230.1">
    <property type="nucleotide sequence ID" value="NZ_CP036425.1"/>
</dbReference>
<dbReference type="InterPro" id="IPR010718">
    <property type="entry name" value="DUF1294"/>
</dbReference>
<dbReference type="Proteomes" id="UP000317369">
    <property type="component" value="Chromosome"/>
</dbReference>
<dbReference type="EMBL" id="CP036425">
    <property type="protein sequence ID" value="QDU35219.1"/>
    <property type="molecule type" value="Genomic_DNA"/>
</dbReference>
<evidence type="ECO:0000313" key="2">
    <source>
        <dbReference type="EMBL" id="QDU35219.1"/>
    </source>
</evidence>
<sequence length="107" mass="12413">MSTHSWIDIAIASVLFALNTIAFLTYGYDKWRAIRDANKSHSERINEKTLHKYMLFAPLGSALGMLIWRHKTSKWSFKWRAILFFILGALLYIALFAALTYATNHFL</sequence>
<feature type="transmembrane region" description="Helical" evidence="1">
    <location>
        <begin position="6"/>
        <end position="28"/>
    </location>
</feature>
<dbReference type="AlphaFoldDB" id="A0A517YYC6"/>
<dbReference type="OrthoDB" id="1698854at2"/>
<dbReference type="KEGG" id="pcor:KS4_32990"/>
<keyword evidence="1" id="KW-0812">Transmembrane</keyword>
<evidence type="ECO:0008006" key="4">
    <source>
        <dbReference type="Google" id="ProtNLM"/>
    </source>
</evidence>